<evidence type="ECO:0000313" key="3">
    <source>
        <dbReference type="EMBL" id="OCF27330.1"/>
    </source>
</evidence>
<evidence type="ECO:0000259" key="2">
    <source>
        <dbReference type="PROSITE" id="PS51762"/>
    </source>
</evidence>
<dbReference type="Gene3D" id="2.60.120.200">
    <property type="match status" value="1"/>
</dbReference>
<evidence type="ECO:0000256" key="1">
    <source>
        <dbReference type="SAM" id="SignalP"/>
    </source>
</evidence>
<dbReference type="GO" id="GO:0004553">
    <property type="term" value="F:hydrolase activity, hydrolyzing O-glycosyl compounds"/>
    <property type="evidence" value="ECO:0007669"/>
    <property type="project" value="InterPro"/>
</dbReference>
<feature type="signal peptide" evidence="1">
    <location>
        <begin position="1"/>
        <end position="20"/>
    </location>
</feature>
<dbReference type="InterPro" id="IPR050546">
    <property type="entry name" value="Glycosyl_Hydrlase_16"/>
</dbReference>
<feature type="chain" id="PRO_5008626841" description="GH16 domain-containing protein" evidence="1">
    <location>
        <begin position="21"/>
        <end position="486"/>
    </location>
</feature>
<dbReference type="OrthoDB" id="192832at2759"/>
<dbReference type="VEuPathDB" id="FungiDB:I302_02171"/>
<accession>A0A1B9G8L6</accession>
<reference evidence="3" key="1">
    <citation type="submission" date="2013-07" db="EMBL/GenBank/DDBJ databases">
        <title>The Genome Sequence of Cryptococcus bestiolae CBS10118.</title>
        <authorList>
            <consortium name="The Broad Institute Genome Sequencing Platform"/>
            <person name="Cuomo C."/>
            <person name="Litvintseva A."/>
            <person name="Chen Y."/>
            <person name="Heitman J."/>
            <person name="Sun S."/>
            <person name="Springer D."/>
            <person name="Dromer F."/>
            <person name="Young S.K."/>
            <person name="Zeng Q."/>
            <person name="Gargeya S."/>
            <person name="Fitzgerald M."/>
            <person name="Abouelleil A."/>
            <person name="Alvarado L."/>
            <person name="Berlin A.M."/>
            <person name="Chapman S.B."/>
            <person name="Dewar J."/>
            <person name="Goldberg J."/>
            <person name="Griggs A."/>
            <person name="Gujja S."/>
            <person name="Hansen M."/>
            <person name="Howarth C."/>
            <person name="Imamovic A."/>
            <person name="Larimer J."/>
            <person name="McCowan C."/>
            <person name="Murphy C."/>
            <person name="Pearson M."/>
            <person name="Priest M."/>
            <person name="Roberts A."/>
            <person name="Saif S."/>
            <person name="Shea T."/>
            <person name="Sykes S."/>
            <person name="Wortman J."/>
            <person name="Nusbaum C."/>
            <person name="Birren B."/>
        </authorList>
    </citation>
    <scope>NUCLEOTIDE SEQUENCE [LARGE SCALE GENOMIC DNA]</scope>
    <source>
        <strain evidence="3">CBS 10118</strain>
    </source>
</reference>
<reference evidence="3" key="2">
    <citation type="submission" date="2014-01" db="EMBL/GenBank/DDBJ databases">
        <title>Evolution of pathogenesis and genome organization in the Tremellales.</title>
        <authorList>
            <person name="Cuomo C."/>
            <person name="Litvintseva A."/>
            <person name="Heitman J."/>
            <person name="Chen Y."/>
            <person name="Sun S."/>
            <person name="Springer D."/>
            <person name="Dromer F."/>
            <person name="Young S."/>
            <person name="Zeng Q."/>
            <person name="Chapman S."/>
            <person name="Gujja S."/>
            <person name="Saif S."/>
            <person name="Birren B."/>
        </authorList>
    </citation>
    <scope>NUCLEOTIDE SEQUENCE</scope>
    <source>
        <strain evidence="3">CBS 10118</strain>
    </source>
</reference>
<dbReference type="EMBL" id="KI894019">
    <property type="protein sequence ID" value="OCF27330.1"/>
    <property type="molecule type" value="Genomic_DNA"/>
</dbReference>
<keyword evidence="1" id="KW-0732">Signal</keyword>
<gene>
    <name evidence="3" type="ORF">I302_02171</name>
</gene>
<dbReference type="GO" id="GO:0009251">
    <property type="term" value="P:glucan catabolic process"/>
    <property type="evidence" value="ECO:0007669"/>
    <property type="project" value="TreeGrafter"/>
</dbReference>
<dbReference type="Pfam" id="PF26113">
    <property type="entry name" value="GH16_XgeA"/>
    <property type="match status" value="1"/>
</dbReference>
<organism evidence="3">
    <name type="scientific">Kwoniella bestiolae CBS 10118</name>
    <dbReference type="NCBI Taxonomy" id="1296100"/>
    <lineage>
        <taxon>Eukaryota</taxon>
        <taxon>Fungi</taxon>
        <taxon>Dikarya</taxon>
        <taxon>Basidiomycota</taxon>
        <taxon>Agaricomycotina</taxon>
        <taxon>Tremellomycetes</taxon>
        <taxon>Tremellales</taxon>
        <taxon>Cryptococcaceae</taxon>
        <taxon>Kwoniella</taxon>
    </lineage>
</organism>
<protein>
    <recommendedName>
        <fullName evidence="2">GH16 domain-containing protein</fullName>
    </recommendedName>
</protein>
<dbReference type="InterPro" id="IPR000757">
    <property type="entry name" value="Beta-glucanase-like"/>
</dbReference>
<dbReference type="AlphaFoldDB" id="A0A1B9G8L6"/>
<dbReference type="PROSITE" id="PS51762">
    <property type="entry name" value="GH16_2"/>
    <property type="match status" value="1"/>
</dbReference>
<dbReference type="SUPFAM" id="SSF49899">
    <property type="entry name" value="Concanavalin A-like lectins/glucanases"/>
    <property type="match status" value="1"/>
</dbReference>
<dbReference type="PANTHER" id="PTHR10963:SF24">
    <property type="entry name" value="GLYCOSIDASE C21B10.07-RELATED"/>
    <property type="match status" value="1"/>
</dbReference>
<name>A0A1B9G8L6_9TREE</name>
<sequence length="486" mass="53498">MRLLPTIFLLLFLSSGDVLAKPGVKLPYDPSRTLLPLKPHSSNSDPKRPVKRAEEDIGRRMFSQYEVREWDRAEKEKRQLRWEQQIAYEGKTFFDGWEFFTQPDPTLGLVTYVDNSTAFKKGLAFWTGDGKPGIQVDHFSSTPVNTPRDSVRITTKSMFAGGLFIIDMALMPWGCGVWPAFWTLGYHGEWPTTSAPRLLLEWVQADRERSHRSHTLPGCEINQAPGMYTGQLGNPDCDSTTGGSGCTIGSDSPTSFGMPFNEAGGGVFAMLWNDNGVRMWDWNRAQIPEDIKTNSPTPDQWGTPRAAWDASTCDPYKYFQAQVLVLNIDLCGVWAGTLYETFDYCPETCAEYISDPVSGYVSSPSQVQHTMRLRRDSSYRRTMQKNLNNTVMLLNYIKVFQQTGAAAIPEQAHDNSNLTGAGGDAPLNASEVNASVRQSQSASAVIPGSSASLPNGGKRQQLSHGGGWGLGLGLGLGGVISLFGVL</sequence>
<dbReference type="PANTHER" id="PTHR10963">
    <property type="entry name" value="GLYCOSYL HYDROLASE-RELATED"/>
    <property type="match status" value="1"/>
</dbReference>
<feature type="domain" description="GH16" evidence="2">
    <location>
        <begin position="95"/>
        <end position="405"/>
    </location>
</feature>
<proteinExistence type="predicted"/>
<dbReference type="STRING" id="1296100.A0A1B9G8L6"/>
<dbReference type="InterPro" id="IPR013320">
    <property type="entry name" value="ConA-like_dom_sf"/>
</dbReference>